<dbReference type="Gene3D" id="1.20.120.160">
    <property type="entry name" value="HPT domain"/>
    <property type="match status" value="1"/>
</dbReference>
<gene>
    <name evidence="4" type="ORF">JF539_13855</name>
</gene>
<dbReference type="InterPro" id="IPR008207">
    <property type="entry name" value="Sig_transdc_His_kin_Hpt_dom"/>
</dbReference>
<dbReference type="Pfam" id="PF01627">
    <property type="entry name" value="Hpt"/>
    <property type="match status" value="1"/>
</dbReference>
<evidence type="ECO:0000313" key="5">
    <source>
        <dbReference type="Proteomes" id="UP000664096"/>
    </source>
</evidence>
<comment type="caution">
    <text evidence="4">The sequence shown here is derived from an EMBL/GenBank/DDBJ whole genome shotgun (WGS) entry which is preliminary data.</text>
</comment>
<evidence type="ECO:0000256" key="1">
    <source>
        <dbReference type="ARBA" id="ARBA00023012"/>
    </source>
</evidence>
<dbReference type="AlphaFoldDB" id="A0A939J2H5"/>
<reference evidence="4" key="1">
    <citation type="submission" date="2020-12" db="EMBL/GenBank/DDBJ databases">
        <title>Oil enriched cultivation method for isolating marine PHA-producing bacteria.</title>
        <authorList>
            <person name="Zheng W."/>
            <person name="Yu S."/>
            <person name="Huang Y."/>
        </authorList>
    </citation>
    <scope>NUCLEOTIDE SEQUENCE</scope>
    <source>
        <strain evidence="4">SY-2-12</strain>
    </source>
</reference>
<dbReference type="GO" id="GO:0004672">
    <property type="term" value="F:protein kinase activity"/>
    <property type="evidence" value="ECO:0007669"/>
    <property type="project" value="UniProtKB-ARBA"/>
</dbReference>
<accession>A0A939J2H5</accession>
<evidence type="ECO:0000313" key="4">
    <source>
        <dbReference type="EMBL" id="MBN9671428.1"/>
    </source>
</evidence>
<evidence type="ECO:0000256" key="2">
    <source>
        <dbReference type="PROSITE-ProRule" id="PRU00110"/>
    </source>
</evidence>
<dbReference type="SUPFAM" id="SSF47226">
    <property type="entry name" value="Histidine-containing phosphotransfer domain, HPT domain"/>
    <property type="match status" value="1"/>
</dbReference>
<dbReference type="EMBL" id="JAEKJZ010000002">
    <property type="protein sequence ID" value="MBN9671428.1"/>
    <property type="molecule type" value="Genomic_DNA"/>
</dbReference>
<protein>
    <submittedName>
        <fullName evidence="4">Hpt domain-containing protein</fullName>
    </submittedName>
</protein>
<evidence type="ECO:0000259" key="3">
    <source>
        <dbReference type="PROSITE" id="PS50894"/>
    </source>
</evidence>
<sequence length="115" mass="12189">MARVSGRAGPEAPIDLVQLATNTLGNRDLEVQVLHLFKSQSSNTLERLADETDASVRRDLIHTLKGSARAIGAERVAQVCETLETSMTGASEGSCEALCAAVMEANSYIVDLLTG</sequence>
<feature type="domain" description="HPt" evidence="3">
    <location>
        <begin position="22"/>
        <end position="115"/>
    </location>
</feature>
<keyword evidence="1" id="KW-0902">Two-component regulatory system</keyword>
<organism evidence="4 5">
    <name type="scientific">Roseibium aggregatum</name>
    <dbReference type="NCBI Taxonomy" id="187304"/>
    <lineage>
        <taxon>Bacteria</taxon>
        <taxon>Pseudomonadati</taxon>
        <taxon>Pseudomonadota</taxon>
        <taxon>Alphaproteobacteria</taxon>
        <taxon>Hyphomicrobiales</taxon>
        <taxon>Stappiaceae</taxon>
        <taxon>Roseibium</taxon>
    </lineage>
</organism>
<dbReference type="GO" id="GO:0000160">
    <property type="term" value="P:phosphorelay signal transduction system"/>
    <property type="evidence" value="ECO:0007669"/>
    <property type="project" value="UniProtKB-KW"/>
</dbReference>
<proteinExistence type="predicted"/>
<dbReference type="InterPro" id="IPR036641">
    <property type="entry name" value="HPT_dom_sf"/>
</dbReference>
<dbReference type="CDD" id="cd00088">
    <property type="entry name" value="HPT"/>
    <property type="match status" value="1"/>
</dbReference>
<feature type="modified residue" description="Phosphohistidine" evidence="2">
    <location>
        <position position="62"/>
    </location>
</feature>
<dbReference type="PROSITE" id="PS50894">
    <property type="entry name" value="HPT"/>
    <property type="match status" value="1"/>
</dbReference>
<dbReference type="Proteomes" id="UP000664096">
    <property type="component" value="Unassembled WGS sequence"/>
</dbReference>
<keyword evidence="2" id="KW-0597">Phosphoprotein</keyword>
<name>A0A939J2H5_9HYPH</name>